<evidence type="ECO:0000256" key="4">
    <source>
        <dbReference type="PIRNR" id="PIRNR006386"/>
    </source>
</evidence>
<dbReference type="PANTHER" id="PTHR42943:SF2">
    <property type="entry name" value="GLUTATHIONE S-TRANSFERASE KAPPA 1"/>
    <property type="match status" value="1"/>
</dbReference>
<dbReference type="FunFam" id="3.40.30.10:FF:000096">
    <property type="entry name" value="Glutathione S-transferase kappa"/>
    <property type="match status" value="1"/>
</dbReference>
<dbReference type="GO" id="GO:0004364">
    <property type="term" value="F:glutathione transferase activity"/>
    <property type="evidence" value="ECO:0007669"/>
    <property type="project" value="UniProtKB-UniRule"/>
</dbReference>
<protein>
    <recommendedName>
        <fullName evidence="4">Glutathione S-transferase kappa</fullName>
        <ecNumber evidence="4">2.5.1.18</ecNumber>
    </recommendedName>
</protein>
<dbReference type="InterPro" id="IPR036249">
    <property type="entry name" value="Thioredoxin-like_sf"/>
</dbReference>
<dbReference type="EMBL" id="MU838997">
    <property type="protein sequence ID" value="KAK1772998.1"/>
    <property type="molecule type" value="Genomic_DNA"/>
</dbReference>
<dbReference type="RefSeq" id="XP_060289211.1">
    <property type="nucleotide sequence ID" value="XM_060426603.1"/>
</dbReference>
<evidence type="ECO:0000256" key="1">
    <source>
        <dbReference type="ARBA" id="ARBA00006494"/>
    </source>
</evidence>
<dbReference type="PIRSF" id="PIRSF006386">
    <property type="entry name" value="HCCAis_GSTk"/>
    <property type="match status" value="1"/>
</dbReference>
<dbReference type="AlphaFoldDB" id="A0AAJ0CCK4"/>
<evidence type="ECO:0000259" key="6">
    <source>
        <dbReference type="Pfam" id="PF01323"/>
    </source>
</evidence>
<dbReference type="EC" id="2.5.1.18" evidence="4"/>
<dbReference type="Pfam" id="PF01323">
    <property type="entry name" value="DSBA"/>
    <property type="match status" value="1"/>
</dbReference>
<evidence type="ECO:0000256" key="5">
    <source>
        <dbReference type="PIRSR" id="PIRSR006386-1"/>
    </source>
</evidence>
<feature type="domain" description="DSBA-like thioredoxin" evidence="6">
    <location>
        <begin position="6"/>
        <end position="206"/>
    </location>
</feature>
<dbReference type="GO" id="GO:0006749">
    <property type="term" value="P:glutathione metabolic process"/>
    <property type="evidence" value="ECO:0007669"/>
    <property type="project" value="TreeGrafter"/>
</dbReference>
<dbReference type="GO" id="GO:0005777">
    <property type="term" value="C:peroxisome"/>
    <property type="evidence" value="ECO:0007669"/>
    <property type="project" value="TreeGrafter"/>
</dbReference>
<evidence type="ECO:0000313" key="7">
    <source>
        <dbReference type="EMBL" id="KAK1772998.1"/>
    </source>
</evidence>
<dbReference type="PANTHER" id="PTHR42943">
    <property type="entry name" value="GLUTATHIONE S-TRANSFERASE KAPPA"/>
    <property type="match status" value="1"/>
</dbReference>
<evidence type="ECO:0000313" key="8">
    <source>
        <dbReference type="Proteomes" id="UP001244011"/>
    </source>
</evidence>
<dbReference type="GO" id="GO:0016853">
    <property type="term" value="F:isomerase activity"/>
    <property type="evidence" value="ECO:0007669"/>
    <property type="project" value="UniProtKB-KW"/>
</dbReference>
<dbReference type="GO" id="GO:0004602">
    <property type="term" value="F:glutathione peroxidase activity"/>
    <property type="evidence" value="ECO:0007669"/>
    <property type="project" value="TreeGrafter"/>
</dbReference>
<dbReference type="InterPro" id="IPR014440">
    <property type="entry name" value="HCCAis_GSTk"/>
</dbReference>
<keyword evidence="2 4" id="KW-0808">Transferase</keyword>
<dbReference type="Gene3D" id="3.40.30.10">
    <property type="entry name" value="Glutaredoxin"/>
    <property type="match status" value="1"/>
</dbReference>
<accession>A0AAJ0CCK4</accession>
<dbReference type="InterPro" id="IPR051924">
    <property type="entry name" value="GST_Kappa/NadH"/>
</dbReference>
<feature type="active site" description="Nucleophile" evidence="5">
    <location>
        <position position="14"/>
    </location>
</feature>
<organism evidence="7 8">
    <name type="scientific">Phialemonium atrogriseum</name>
    <dbReference type="NCBI Taxonomy" id="1093897"/>
    <lineage>
        <taxon>Eukaryota</taxon>
        <taxon>Fungi</taxon>
        <taxon>Dikarya</taxon>
        <taxon>Ascomycota</taxon>
        <taxon>Pezizomycotina</taxon>
        <taxon>Sordariomycetes</taxon>
        <taxon>Sordariomycetidae</taxon>
        <taxon>Cephalothecales</taxon>
        <taxon>Cephalothecaceae</taxon>
        <taxon>Phialemonium</taxon>
    </lineage>
</organism>
<dbReference type="Proteomes" id="UP001244011">
    <property type="component" value="Unassembled WGS sequence"/>
</dbReference>
<keyword evidence="8" id="KW-1185">Reference proteome</keyword>
<name>A0AAJ0CCK4_9PEZI</name>
<keyword evidence="7" id="KW-0413">Isomerase</keyword>
<comment type="caution">
    <text evidence="7">The sequence shown here is derived from an EMBL/GenBank/DDBJ whole genome shotgun (WGS) entry which is preliminary data.</text>
</comment>
<comment type="similarity">
    <text evidence="1 4">Belongs to the GST superfamily. Kappa family.</text>
</comment>
<dbReference type="GO" id="GO:0005739">
    <property type="term" value="C:mitochondrion"/>
    <property type="evidence" value="ECO:0007669"/>
    <property type="project" value="TreeGrafter"/>
</dbReference>
<proteinExistence type="inferred from homology"/>
<reference evidence="7" key="1">
    <citation type="submission" date="2023-06" db="EMBL/GenBank/DDBJ databases">
        <title>Genome-scale phylogeny and comparative genomics of the fungal order Sordariales.</title>
        <authorList>
            <consortium name="Lawrence Berkeley National Laboratory"/>
            <person name="Hensen N."/>
            <person name="Bonometti L."/>
            <person name="Westerberg I."/>
            <person name="Brannstrom I.O."/>
            <person name="Guillou S."/>
            <person name="Cros-Aarteil S."/>
            <person name="Calhoun S."/>
            <person name="Haridas S."/>
            <person name="Kuo A."/>
            <person name="Mondo S."/>
            <person name="Pangilinan J."/>
            <person name="Riley R."/>
            <person name="Labutti K."/>
            <person name="Andreopoulos B."/>
            <person name="Lipzen A."/>
            <person name="Chen C."/>
            <person name="Yanf M."/>
            <person name="Daum C."/>
            <person name="Ng V."/>
            <person name="Clum A."/>
            <person name="Steindorff A."/>
            <person name="Ohm R."/>
            <person name="Martin F."/>
            <person name="Silar P."/>
            <person name="Natvig D."/>
            <person name="Lalanne C."/>
            <person name="Gautier V."/>
            <person name="Ament-Velasquez S.L."/>
            <person name="Kruys A."/>
            <person name="Hutchinson M.I."/>
            <person name="Powell A.J."/>
            <person name="Barry K."/>
            <person name="Miller A.N."/>
            <person name="Grigoriev I.V."/>
            <person name="Debuchy R."/>
            <person name="Gladieux P."/>
            <person name="Thoren M.H."/>
            <person name="Johannesson H."/>
        </authorList>
    </citation>
    <scope>NUCLEOTIDE SEQUENCE</scope>
    <source>
        <strain evidence="7">8032-3</strain>
    </source>
</reference>
<dbReference type="SUPFAM" id="SSF52833">
    <property type="entry name" value="Thioredoxin-like"/>
    <property type="match status" value="1"/>
</dbReference>
<sequence length="221" mass="24993">MARPRITLYLDTVSPFAYEAFYVLRHDPSFKAFEINYVPIFLGGLMKNCGNTPPMNIKNKDKWIAAERLRWAKAFSIPLKEDMPQNFPPLTLNTMRALAAIHTADGKNQGRLVRTLDVLFHKYWVDHTPTHETETLRSILTDILGEREAEEVLADAATVGKKALMENTDRAFDDGAFGLPWMICTNTEGQTEAFWGVDHLGQVLQFLGAEKPRQGGWKAVL</sequence>
<evidence type="ECO:0000256" key="3">
    <source>
        <dbReference type="ARBA" id="ARBA00047960"/>
    </source>
</evidence>
<evidence type="ECO:0000256" key="2">
    <source>
        <dbReference type="ARBA" id="ARBA00022679"/>
    </source>
</evidence>
<dbReference type="GeneID" id="85309790"/>
<gene>
    <name evidence="7" type="ORF">QBC33DRAFT_523097</name>
</gene>
<comment type="catalytic activity">
    <reaction evidence="3 4">
        <text>RX + glutathione = an S-substituted glutathione + a halide anion + H(+)</text>
        <dbReference type="Rhea" id="RHEA:16437"/>
        <dbReference type="ChEBI" id="CHEBI:15378"/>
        <dbReference type="ChEBI" id="CHEBI:16042"/>
        <dbReference type="ChEBI" id="CHEBI:17792"/>
        <dbReference type="ChEBI" id="CHEBI:57925"/>
        <dbReference type="ChEBI" id="CHEBI:90779"/>
        <dbReference type="EC" id="2.5.1.18"/>
    </reaction>
</comment>
<dbReference type="InterPro" id="IPR001853">
    <property type="entry name" value="DSBA-like_thioredoxin_dom"/>
</dbReference>